<dbReference type="Proteomes" id="UP000004095">
    <property type="component" value="Unassembled WGS sequence"/>
</dbReference>
<dbReference type="RefSeq" id="WP_002701827.1">
    <property type="nucleotide sequence ID" value="NZ_AAWS01000040.1"/>
</dbReference>
<dbReference type="EMBL" id="AAWS01000040">
    <property type="protein sequence ID" value="EAY26011.1"/>
    <property type="molecule type" value="Genomic_DNA"/>
</dbReference>
<organism evidence="1 2">
    <name type="scientific">Microscilla marina ATCC 23134</name>
    <dbReference type="NCBI Taxonomy" id="313606"/>
    <lineage>
        <taxon>Bacteria</taxon>
        <taxon>Pseudomonadati</taxon>
        <taxon>Bacteroidota</taxon>
        <taxon>Cytophagia</taxon>
        <taxon>Cytophagales</taxon>
        <taxon>Microscillaceae</taxon>
        <taxon>Microscilla</taxon>
    </lineage>
</organism>
<proteinExistence type="predicted"/>
<evidence type="ECO:0000313" key="1">
    <source>
        <dbReference type="EMBL" id="EAY26011.1"/>
    </source>
</evidence>
<evidence type="ECO:0000313" key="2">
    <source>
        <dbReference type="Proteomes" id="UP000004095"/>
    </source>
</evidence>
<gene>
    <name evidence="1" type="ORF">M23134_07160</name>
</gene>
<sequence>MIIKKIYLISQKATDRTIKFEGEPISSISQYRKYEQFVQLISTYTGLPCEMLNLKKQWEKLPVDGLYIIFSEHHFIKKIRKLDQTLPLEAFRKIFLVDFGGVFSELDYQGLPLAGSMQGHDYMSYFVLEKSINSLSAPGFVADSFVANKSFGTVDNHNYYQLHPFKENIVKELGQYLTAYIHSFEQIKTKQYDIQGLASDVIHSRAKVGLDETLQKITSPMKKVYIVSQKPANLQSRKDGEYVSVCKARKYEALAESIATNTFAILEIITLDEEWTNFPLDGMIILFAEEGFVKRFAQLKIAHQTAFTRRVFIVDFGLSNGKPSDFAHFTFAGFMNDTDYEICFVQNTTKDSAGFYGNSFVLSPENCSSDGTKYGFYYLQDSLQNELADYLKNYIEVFDKLCEPHEK</sequence>
<reference evidence="1 2" key="1">
    <citation type="submission" date="2007-01" db="EMBL/GenBank/DDBJ databases">
        <authorList>
            <person name="Haygood M."/>
            <person name="Podell S."/>
            <person name="Anderson C."/>
            <person name="Hopkinson B."/>
            <person name="Roe K."/>
            <person name="Barbeau K."/>
            <person name="Gaasterland T."/>
            <person name="Ferriera S."/>
            <person name="Johnson J."/>
            <person name="Kravitz S."/>
            <person name="Beeson K."/>
            <person name="Sutton G."/>
            <person name="Rogers Y.-H."/>
            <person name="Friedman R."/>
            <person name="Frazier M."/>
            <person name="Venter J.C."/>
        </authorList>
    </citation>
    <scope>NUCLEOTIDE SEQUENCE [LARGE SCALE GENOMIC DNA]</scope>
    <source>
        <strain evidence="1 2">ATCC 23134</strain>
    </source>
</reference>
<accession>A1ZUJ2</accession>
<dbReference type="AlphaFoldDB" id="A1ZUJ2"/>
<name>A1ZUJ2_MICM2</name>
<keyword evidence="2" id="KW-1185">Reference proteome</keyword>
<protein>
    <submittedName>
        <fullName evidence="1">Uncharacterized protein</fullName>
    </submittedName>
</protein>
<comment type="caution">
    <text evidence="1">The sequence shown here is derived from an EMBL/GenBank/DDBJ whole genome shotgun (WGS) entry which is preliminary data.</text>
</comment>